<dbReference type="InterPro" id="IPR045493">
    <property type="entry name" value="DUF6435"/>
</dbReference>
<protein>
    <submittedName>
        <fullName evidence="1">Lacal_2735 family protein</fullName>
    </submittedName>
</protein>
<accession>A0A9X1I8C8</accession>
<gene>
    <name evidence="1" type="ORF">LG651_13910</name>
</gene>
<proteinExistence type="predicted"/>
<dbReference type="NCBIfam" id="NF033487">
    <property type="entry name" value="Lacal_2735_fam"/>
    <property type="match status" value="1"/>
</dbReference>
<evidence type="ECO:0000313" key="1">
    <source>
        <dbReference type="EMBL" id="MCB4809348.1"/>
    </source>
</evidence>
<dbReference type="RefSeq" id="WP_226696720.1">
    <property type="nucleotide sequence ID" value="NZ_JAJAPX010000006.1"/>
</dbReference>
<organism evidence="1 2">
    <name type="scientific">Neotamlana sargassicola</name>
    <dbReference type="NCBI Taxonomy" id="2883125"/>
    <lineage>
        <taxon>Bacteria</taxon>
        <taxon>Pseudomonadati</taxon>
        <taxon>Bacteroidota</taxon>
        <taxon>Flavobacteriia</taxon>
        <taxon>Flavobacteriales</taxon>
        <taxon>Flavobacteriaceae</taxon>
        <taxon>Neotamlana</taxon>
    </lineage>
</organism>
<dbReference type="AlphaFoldDB" id="A0A9X1I8C8"/>
<keyword evidence="2" id="KW-1185">Reference proteome</keyword>
<name>A0A9X1I8C8_9FLAO</name>
<evidence type="ECO:0000313" key="2">
    <source>
        <dbReference type="Proteomes" id="UP001139286"/>
    </source>
</evidence>
<dbReference type="Proteomes" id="UP001139286">
    <property type="component" value="Unassembled WGS sequence"/>
</dbReference>
<reference evidence="1" key="1">
    <citation type="submission" date="2021-10" db="EMBL/GenBank/DDBJ databases">
        <title>Tamlana sargassums sp. nov., and Tamlana laminarinivorans sp. nov., two new bacteria isolated from the brown alga.</title>
        <authorList>
            <person name="Li J."/>
        </authorList>
    </citation>
    <scope>NUCLEOTIDE SEQUENCE</scope>
    <source>
        <strain evidence="1">62-3</strain>
    </source>
</reference>
<comment type="caution">
    <text evidence="1">The sequence shown here is derived from an EMBL/GenBank/DDBJ whole genome shotgun (WGS) entry which is preliminary data.</text>
</comment>
<dbReference type="EMBL" id="JAJAPX010000006">
    <property type="protein sequence ID" value="MCB4809348.1"/>
    <property type="molecule type" value="Genomic_DNA"/>
</dbReference>
<sequence length="68" mass="8241">MNRIELIQIKLNKLKRRHRQLVERSYNYKQSDSALSDFFEFRAIKISYKINRLNFLSSELNHKKQAVA</sequence>